<sequence>MQWNTDWGLRGRMAFTMFLLFALYLVFVGILVQMFNAGMLTVLIMLGGFSLVQYFFSDKLALRSMGAREVTADEYPELHRQIERLSQQADLPKPKVAVADSQVPNAFATGRNQKNATVAVTTGILRTLNTEELEGVLAHELAHIKNRDVMVMTIASFLSTIAFFIVRWGWLFAGNDRNAPPVWVAIAVSLAVWIISFLLIRALSRYREYSADRGAALITGNPGALASALVSISGRMDKVPKEDLREEAEMNAFFIIPIRSGFIGKLASTHPSTEKRIERLRELEKEMATA</sequence>
<keyword evidence="5 11" id="KW-0479">Metal-binding</keyword>
<accession>A0A238WUP4</accession>
<keyword evidence="10 11" id="KW-0472">Membrane</keyword>
<feature type="binding site" evidence="11">
    <location>
        <position position="139"/>
    </location>
    <ligand>
        <name>Zn(2+)</name>
        <dbReference type="ChEBI" id="CHEBI:29105"/>
        <note>catalytic</note>
    </ligand>
</feature>
<feature type="transmembrane region" description="Helical" evidence="11">
    <location>
        <begin position="12"/>
        <end position="32"/>
    </location>
</feature>
<evidence type="ECO:0000256" key="7">
    <source>
        <dbReference type="ARBA" id="ARBA00022833"/>
    </source>
</evidence>
<dbReference type="Gene3D" id="3.30.2010.10">
    <property type="entry name" value="Metalloproteases ('zincins'), catalytic domain"/>
    <property type="match status" value="1"/>
</dbReference>
<dbReference type="InterPro" id="IPR050083">
    <property type="entry name" value="HtpX_protease"/>
</dbReference>
<keyword evidence="6 11" id="KW-0378">Hydrolase</keyword>
<feature type="binding site" evidence="11">
    <location>
        <position position="143"/>
    </location>
    <ligand>
        <name>Zn(2+)</name>
        <dbReference type="ChEBI" id="CHEBI:29105"/>
        <note>catalytic</note>
    </ligand>
</feature>
<dbReference type="AlphaFoldDB" id="A0A238WUP4"/>
<evidence type="ECO:0000256" key="8">
    <source>
        <dbReference type="ARBA" id="ARBA00022989"/>
    </source>
</evidence>
<dbReference type="EC" id="3.4.24.-" evidence="11"/>
<dbReference type="NCBIfam" id="NF002669">
    <property type="entry name" value="PRK02391.1"/>
    <property type="match status" value="1"/>
</dbReference>
<feature type="transmembrane region" description="Helical" evidence="11">
    <location>
        <begin position="149"/>
        <end position="170"/>
    </location>
</feature>
<dbReference type="InterPro" id="IPR001915">
    <property type="entry name" value="Peptidase_M48"/>
</dbReference>
<dbReference type="HAMAP" id="MF_00188">
    <property type="entry name" value="Pept_M48_protease_HtpX"/>
    <property type="match status" value="1"/>
</dbReference>
<dbReference type="OrthoDB" id="28389at2157"/>
<keyword evidence="9 11" id="KW-0482">Metalloprotease</keyword>
<comment type="subcellular location">
    <subcellularLocation>
        <location evidence="11">Cell membrane</location>
        <topology evidence="11">Multi-pass membrane protein</topology>
    </subcellularLocation>
</comment>
<dbReference type="CDD" id="cd07327">
    <property type="entry name" value="M48B_HtpX_like"/>
    <property type="match status" value="1"/>
</dbReference>
<feature type="transmembrane region" description="Helical" evidence="11">
    <location>
        <begin position="182"/>
        <end position="203"/>
    </location>
</feature>
<dbReference type="RefSeq" id="WP_089385019.1">
    <property type="nucleotide sequence ID" value="NZ_FZNQ01000010.1"/>
</dbReference>
<evidence type="ECO:0000259" key="12">
    <source>
        <dbReference type="Pfam" id="PF01435"/>
    </source>
</evidence>
<evidence type="ECO:0000313" key="14">
    <source>
        <dbReference type="Proteomes" id="UP000198397"/>
    </source>
</evidence>
<evidence type="ECO:0000256" key="6">
    <source>
        <dbReference type="ARBA" id="ARBA00022801"/>
    </source>
</evidence>
<evidence type="ECO:0000256" key="2">
    <source>
        <dbReference type="ARBA" id="ARBA00022475"/>
    </source>
</evidence>
<reference evidence="13 14" key="1">
    <citation type="submission" date="2017-06" db="EMBL/GenBank/DDBJ databases">
        <authorList>
            <person name="Kim H.J."/>
            <person name="Triplett B.A."/>
        </authorList>
    </citation>
    <scope>NUCLEOTIDE SEQUENCE [LARGE SCALE GENOMIC DNA]</scope>
    <source>
        <strain evidence="13 14">DSM 8800</strain>
    </source>
</reference>
<dbReference type="Proteomes" id="UP000198397">
    <property type="component" value="Unassembled WGS sequence"/>
</dbReference>
<dbReference type="PANTHER" id="PTHR43221:SF2">
    <property type="entry name" value="PROTEASE HTPX HOMOLOG"/>
    <property type="match status" value="1"/>
</dbReference>
<name>A0A238WUP4_HALVU</name>
<proteinExistence type="inferred from homology"/>
<evidence type="ECO:0000256" key="5">
    <source>
        <dbReference type="ARBA" id="ARBA00022723"/>
    </source>
</evidence>
<dbReference type="InterPro" id="IPR022919">
    <property type="entry name" value="Pept_M48_protease_HtpX"/>
</dbReference>
<gene>
    <name evidence="11" type="primary">htpX</name>
    <name evidence="13" type="ORF">SAMN06264855_11069</name>
</gene>
<feature type="binding site" evidence="11">
    <location>
        <position position="208"/>
    </location>
    <ligand>
        <name>Zn(2+)</name>
        <dbReference type="ChEBI" id="CHEBI:29105"/>
        <note>catalytic</note>
    </ligand>
</feature>
<evidence type="ECO:0000256" key="3">
    <source>
        <dbReference type="ARBA" id="ARBA00022670"/>
    </source>
</evidence>
<protein>
    <recommendedName>
        <fullName evidence="11">Protease HtpX homolog</fullName>
        <ecNumber evidence="11">3.4.24.-</ecNumber>
    </recommendedName>
</protein>
<evidence type="ECO:0000313" key="13">
    <source>
        <dbReference type="EMBL" id="SNR50240.1"/>
    </source>
</evidence>
<dbReference type="PANTHER" id="PTHR43221">
    <property type="entry name" value="PROTEASE HTPX"/>
    <property type="match status" value="1"/>
</dbReference>
<organism evidence="13 14">
    <name type="scientific">Halorubrum vacuolatum</name>
    <name type="common">Natronobacterium vacuolatum</name>
    <dbReference type="NCBI Taxonomy" id="63740"/>
    <lineage>
        <taxon>Archaea</taxon>
        <taxon>Methanobacteriati</taxon>
        <taxon>Methanobacteriota</taxon>
        <taxon>Stenosarchaea group</taxon>
        <taxon>Halobacteria</taxon>
        <taxon>Halobacteriales</taxon>
        <taxon>Haloferacaceae</taxon>
        <taxon>Halorubrum</taxon>
    </lineage>
</organism>
<keyword evidence="3 11" id="KW-0645">Protease</keyword>
<evidence type="ECO:0000256" key="11">
    <source>
        <dbReference type="HAMAP-Rule" id="MF_00188"/>
    </source>
</evidence>
<comment type="cofactor">
    <cofactor evidence="11">
        <name>Zn(2+)</name>
        <dbReference type="ChEBI" id="CHEBI:29105"/>
    </cofactor>
    <text evidence="11">Binds 1 zinc ion per subunit.</text>
</comment>
<feature type="active site" evidence="11">
    <location>
        <position position="140"/>
    </location>
</feature>
<dbReference type="GO" id="GO:0004222">
    <property type="term" value="F:metalloendopeptidase activity"/>
    <property type="evidence" value="ECO:0007669"/>
    <property type="project" value="UniProtKB-UniRule"/>
</dbReference>
<evidence type="ECO:0000256" key="9">
    <source>
        <dbReference type="ARBA" id="ARBA00023049"/>
    </source>
</evidence>
<keyword evidence="7 11" id="KW-0862">Zinc</keyword>
<comment type="similarity">
    <text evidence="1 11">Belongs to the peptidase M48B family.</text>
</comment>
<keyword evidence="2 11" id="KW-1003">Cell membrane</keyword>
<keyword evidence="13" id="KW-0346">Stress response</keyword>
<evidence type="ECO:0000256" key="10">
    <source>
        <dbReference type="ARBA" id="ARBA00023136"/>
    </source>
</evidence>
<evidence type="ECO:0000256" key="4">
    <source>
        <dbReference type="ARBA" id="ARBA00022692"/>
    </source>
</evidence>
<keyword evidence="14" id="KW-1185">Reference proteome</keyword>
<dbReference type="GO" id="GO:0006508">
    <property type="term" value="P:proteolysis"/>
    <property type="evidence" value="ECO:0007669"/>
    <property type="project" value="UniProtKB-KW"/>
</dbReference>
<dbReference type="Pfam" id="PF01435">
    <property type="entry name" value="Peptidase_M48"/>
    <property type="match status" value="1"/>
</dbReference>
<dbReference type="GO" id="GO:0008270">
    <property type="term" value="F:zinc ion binding"/>
    <property type="evidence" value="ECO:0007669"/>
    <property type="project" value="UniProtKB-UniRule"/>
</dbReference>
<dbReference type="EMBL" id="FZNQ01000010">
    <property type="protein sequence ID" value="SNR50240.1"/>
    <property type="molecule type" value="Genomic_DNA"/>
</dbReference>
<dbReference type="GO" id="GO:0005886">
    <property type="term" value="C:plasma membrane"/>
    <property type="evidence" value="ECO:0007669"/>
    <property type="project" value="UniProtKB-SubCell"/>
</dbReference>
<keyword evidence="4 11" id="KW-0812">Transmembrane</keyword>
<feature type="transmembrane region" description="Helical" evidence="11">
    <location>
        <begin position="38"/>
        <end position="56"/>
    </location>
</feature>
<feature type="domain" description="Peptidase M48" evidence="12">
    <location>
        <begin position="76"/>
        <end position="283"/>
    </location>
</feature>
<evidence type="ECO:0000256" key="1">
    <source>
        <dbReference type="ARBA" id="ARBA00009779"/>
    </source>
</evidence>
<keyword evidence="8 11" id="KW-1133">Transmembrane helix</keyword>